<evidence type="ECO:0000256" key="7">
    <source>
        <dbReference type="ARBA" id="ARBA00023196"/>
    </source>
</evidence>
<reference evidence="13" key="1">
    <citation type="journal article" date="2014" name="PLoS ONE">
        <title>Conserved gene order and expanded inverted repeats characterize plastid genomes of Thalassiosirales.</title>
        <authorList>
            <person name="Sabir J.S."/>
            <person name="Yu M."/>
            <person name="Ashworth M.P."/>
            <person name="Baeshen N.A."/>
            <person name="Baeshen M.N."/>
            <person name="Bahieldin A."/>
            <person name="Theriot E.C."/>
            <person name="Jansen R.K."/>
        </authorList>
    </citation>
    <scope>NUCLEOTIDE SEQUENCE</scope>
</reference>
<keyword evidence="10 13" id="KW-0934">Plastid</keyword>
<evidence type="ECO:0000256" key="9">
    <source>
        <dbReference type="HAMAP-Rule" id="MF_00530"/>
    </source>
</evidence>
<reference evidence="13" key="2">
    <citation type="submission" date="2014-06" db="EMBL/GenBank/DDBJ databases">
        <authorList>
            <person name="Sabir J.S.M."/>
            <person name="Yu M."/>
            <person name="Ashworth M.P."/>
            <person name="Baeshen N.A."/>
            <person name="Baeshen M.N."/>
            <person name="Bahieldin A."/>
            <person name="Theriot E.C."/>
            <person name="Jansen R.K."/>
        </authorList>
    </citation>
    <scope>NUCLEOTIDE SEQUENCE</scope>
</reference>
<dbReference type="PANTHER" id="PTHR13822">
    <property type="entry name" value="ATP SYNTHASE DELTA/EPSILON CHAIN"/>
    <property type="match status" value="1"/>
</dbReference>
<geneLocation type="chloroplast" evidence="13"/>
<evidence type="ECO:0000256" key="5">
    <source>
        <dbReference type="ARBA" id="ARBA00023078"/>
    </source>
</evidence>
<evidence type="ECO:0000256" key="10">
    <source>
        <dbReference type="RuleBase" id="RU003655"/>
    </source>
</evidence>
<feature type="domain" description="ATP synthase F1 complex delta/epsilon subunit N-terminal" evidence="12">
    <location>
        <begin position="4"/>
        <end position="78"/>
    </location>
</feature>
<dbReference type="HAMAP" id="MF_00530">
    <property type="entry name" value="ATP_synth_epsil_bac"/>
    <property type="match status" value="1"/>
</dbReference>
<evidence type="ECO:0000256" key="1">
    <source>
        <dbReference type="ARBA" id="ARBA00004170"/>
    </source>
</evidence>
<comment type="similarity">
    <text evidence="2 9 10">Belongs to the ATPase epsilon chain family.</text>
</comment>
<feature type="coiled-coil region" evidence="11">
    <location>
        <begin position="90"/>
        <end position="117"/>
    </location>
</feature>
<dbReference type="Pfam" id="PF02823">
    <property type="entry name" value="ATP-synt_DE_N"/>
    <property type="match status" value="1"/>
</dbReference>
<dbReference type="GO" id="GO:0005524">
    <property type="term" value="F:ATP binding"/>
    <property type="evidence" value="ECO:0007669"/>
    <property type="project" value="UniProtKB-UniRule"/>
</dbReference>
<evidence type="ECO:0000256" key="11">
    <source>
        <dbReference type="SAM" id="Coils"/>
    </source>
</evidence>
<dbReference type="Gene3D" id="2.60.15.10">
    <property type="entry name" value="F0F1 ATP synthase delta/epsilon subunit, N-terminal"/>
    <property type="match status" value="1"/>
</dbReference>
<evidence type="ECO:0000256" key="2">
    <source>
        <dbReference type="ARBA" id="ARBA00005712"/>
    </source>
</evidence>
<keyword evidence="4 9" id="KW-0406">Ion transport</keyword>
<dbReference type="GO" id="GO:0045259">
    <property type="term" value="C:proton-transporting ATP synthase complex"/>
    <property type="evidence" value="ECO:0007669"/>
    <property type="project" value="UniProtKB-KW"/>
</dbReference>
<dbReference type="Gene3D" id="6.10.140.480">
    <property type="match status" value="1"/>
</dbReference>
<comment type="function">
    <text evidence="9 10">Produces ATP from ADP in the presence of a proton gradient across the membrane.</text>
</comment>
<protein>
    <recommendedName>
        <fullName evidence="9 10">ATP synthase epsilon chain, chloroplastic</fullName>
    </recommendedName>
    <alternativeName>
        <fullName evidence="9">ATP synthase F1 sector epsilon subunit</fullName>
    </alternativeName>
    <alternativeName>
        <fullName evidence="9">F-ATPase epsilon subunit</fullName>
    </alternativeName>
</protein>
<dbReference type="CDD" id="cd12152">
    <property type="entry name" value="F1-ATPase_delta"/>
    <property type="match status" value="1"/>
</dbReference>
<keyword evidence="6 9" id="KW-0472">Membrane</keyword>
<name>A0A089X7N6_9STRA</name>
<keyword evidence="8 9" id="KW-0066">ATP synthesis</keyword>
<keyword evidence="5 9" id="KW-0793">Thylakoid</keyword>
<dbReference type="EMBL" id="KJ958482">
    <property type="protein sequence ID" value="AIR75709.1"/>
    <property type="molecule type" value="Genomic_DNA"/>
</dbReference>
<keyword evidence="13" id="KW-0150">Chloroplast</keyword>
<keyword evidence="11" id="KW-0175">Coiled coil</keyword>
<dbReference type="GO" id="GO:0009535">
    <property type="term" value="C:chloroplast thylakoid membrane"/>
    <property type="evidence" value="ECO:0007669"/>
    <property type="project" value="UniProtKB-SubCell"/>
</dbReference>
<dbReference type="NCBIfam" id="TIGR01216">
    <property type="entry name" value="ATP_synt_epsi"/>
    <property type="match status" value="1"/>
</dbReference>
<evidence type="ECO:0000256" key="3">
    <source>
        <dbReference type="ARBA" id="ARBA00022448"/>
    </source>
</evidence>
<evidence type="ECO:0000259" key="12">
    <source>
        <dbReference type="Pfam" id="PF02823"/>
    </source>
</evidence>
<dbReference type="GeneID" id="20833684"/>
<keyword evidence="7 9" id="KW-0139">CF(1)</keyword>
<evidence type="ECO:0000313" key="13">
    <source>
        <dbReference type="EMBL" id="AIR75709.1"/>
    </source>
</evidence>
<evidence type="ECO:0000256" key="4">
    <source>
        <dbReference type="ARBA" id="ARBA00023065"/>
    </source>
</evidence>
<proteinExistence type="inferred from homology"/>
<organism evidence="13">
    <name type="scientific">Rhizosolenia imbricata</name>
    <dbReference type="NCBI Taxonomy" id="216768"/>
    <lineage>
        <taxon>Eukaryota</taxon>
        <taxon>Sar</taxon>
        <taxon>Stramenopiles</taxon>
        <taxon>Ochrophyta</taxon>
        <taxon>Bacillariophyta</taxon>
        <taxon>Coscinodiscophyceae</taxon>
        <taxon>Rhizosoleniophycidae</taxon>
        <taxon>Rhizosoleniales</taxon>
        <taxon>Rhizosoleniaceae</taxon>
        <taxon>Rhizosolenia</taxon>
    </lineage>
</organism>
<comment type="subcellular location">
    <subcellularLocation>
        <location evidence="1">Membrane</location>
        <topology evidence="1">Peripheral membrane protein</topology>
    </subcellularLocation>
    <subcellularLocation>
        <location evidence="9">Plastid</location>
        <location evidence="9">Chloroplast thylakoid membrane</location>
        <topology evidence="9">Peripheral membrane protein</topology>
    </subcellularLocation>
</comment>
<evidence type="ECO:0000256" key="6">
    <source>
        <dbReference type="ARBA" id="ARBA00023136"/>
    </source>
</evidence>
<dbReference type="RefSeq" id="YP_009093036.1">
    <property type="nucleotide sequence ID" value="NC_025311.1"/>
</dbReference>
<dbReference type="InterPro" id="IPR001469">
    <property type="entry name" value="ATP_synth_F1_dsu/esu"/>
</dbReference>
<dbReference type="InterPro" id="IPR036771">
    <property type="entry name" value="ATPsynth_dsu/esu_N"/>
</dbReference>
<gene>
    <name evidence="9 13" type="primary">atpE</name>
</gene>
<sequence length="134" mass="14417">MSINIRVLTPTRVICSTTADEVVLPGLTGKIGVLEGHASLIASLDTGLLRIKIDEKWTPIILCGGVVEIDQNRVTVLVLNVEELTTTLGLSEATKEVEEATSELEMAETSKARLDASVKLKKAQARLEAVTYLS</sequence>
<comment type="subunit">
    <text evidence="9 10">F-type ATPases have 2 components, CF(1) - the catalytic core - and CF(0) - the membrane proton channel. CF(1) has five subunits: alpha(3), beta(3), gamma(1), delta(1), epsilon(1). CF(0) has three main subunits: a, b and c.</text>
</comment>
<dbReference type="GO" id="GO:0046933">
    <property type="term" value="F:proton-transporting ATP synthase activity, rotational mechanism"/>
    <property type="evidence" value="ECO:0007669"/>
    <property type="project" value="UniProtKB-UniRule"/>
</dbReference>
<keyword evidence="3 9" id="KW-0813">Transport</keyword>
<evidence type="ECO:0000256" key="8">
    <source>
        <dbReference type="ARBA" id="ARBA00023310"/>
    </source>
</evidence>
<dbReference type="PANTHER" id="PTHR13822:SF10">
    <property type="entry name" value="ATP SYNTHASE EPSILON CHAIN, CHLOROPLASTIC"/>
    <property type="match status" value="1"/>
</dbReference>
<dbReference type="InterPro" id="IPR020546">
    <property type="entry name" value="ATP_synth_F1_dsu/esu_N"/>
</dbReference>
<dbReference type="AlphaFoldDB" id="A0A089X7N6"/>
<dbReference type="SUPFAM" id="SSF51344">
    <property type="entry name" value="Epsilon subunit of F1F0-ATP synthase N-terminal domain"/>
    <property type="match status" value="1"/>
</dbReference>
<accession>A0A089X7N6</accession>
<keyword evidence="9 10" id="KW-0375">Hydrogen ion transport</keyword>